<evidence type="ECO:0000313" key="2">
    <source>
        <dbReference type="EMBL" id="KAL0329298.1"/>
    </source>
</evidence>
<organism evidence="2">
    <name type="scientific">Sesamum radiatum</name>
    <name type="common">Black benniseed</name>
    <dbReference type="NCBI Taxonomy" id="300843"/>
    <lineage>
        <taxon>Eukaryota</taxon>
        <taxon>Viridiplantae</taxon>
        <taxon>Streptophyta</taxon>
        <taxon>Embryophyta</taxon>
        <taxon>Tracheophyta</taxon>
        <taxon>Spermatophyta</taxon>
        <taxon>Magnoliopsida</taxon>
        <taxon>eudicotyledons</taxon>
        <taxon>Gunneridae</taxon>
        <taxon>Pentapetalae</taxon>
        <taxon>asterids</taxon>
        <taxon>lamiids</taxon>
        <taxon>Lamiales</taxon>
        <taxon>Pedaliaceae</taxon>
        <taxon>Sesamum</taxon>
    </lineage>
</organism>
<dbReference type="AlphaFoldDB" id="A0AAW2ME44"/>
<comment type="caution">
    <text evidence="2">The sequence shown here is derived from an EMBL/GenBank/DDBJ whole genome shotgun (WGS) entry which is preliminary data.</text>
</comment>
<evidence type="ECO:0000256" key="1">
    <source>
        <dbReference type="SAM" id="MobiDB-lite"/>
    </source>
</evidence>
<gene>
    <name evidence="2" type="ORF">Sradi_4916500</name>
</gene>
<sequence>MVSQGARADPVVSMHESGESIEGSVTPVSEGGVEIGREGVGADAPLPPSGAPVAELPPAFSQIFKWPFRSKHKPRHSYLHRRKHLPQRQHW</sequence>
<reference evidence="2" key="1">
    <citation type="submission" date="2020-06" db="EMBL/GenBank/DDBJ databases">
        <authorList>
            <person name="Li T."/>
            <person name="Hu X."/>
            <person name="Zhang T."/>
            <person name="Song X."/>
            <person name="Zhang H."/>
            <person name="Dai N."/>
            <person name="Sheng W."/>
            <person name="Hou X."/>
            <person name="Wei L."/>
        </authorList>
    </citation>
    <scope>NUCLEOTIDE SEQUENCE</scope>
    <source>
        <strain evidence="2">G02</strain>
        <tissue evidence="2">Leaf</tissue>
    </source>
</reference>
<dbReference type="EMBL" id="JACGWJ010000022">
    <property type="protein sequence ID" value="KAL0329298.1"/>
    <property type="molecule type" value="Genomic_DNA"/>
</dbReference>
<reference evidence="2" key="2">
    <citation type="journal article" date="2024" name="Plant">
        <title>Genomic evolution and insights into agronomic trait innovations of Sesamum species.</title>
        <authorList>
            <person name="Miao H."/>
            <person name="Wang L."/>
            <person name="Qu L."/>
            <person name="Liu H."/>
            <person name="Sun Y."/>
            <person name="Le M."/>
            <person name="Wang Q."/>
            <person name="Wei S."/>
            <person name="Zheng Y."/>
            <person name="Lin W."/>
            <person name="Duan Y."/>
            <person name="Cao H."/>
            <person name="Xiong S."/>
            <person name="Wang X."/>
            <person name="Wei L."/>
            <person name="Li C."/>
            <person name="Ma Q."/>
            <person name="Ju M."/>
            <person name="Zhao R."/>
            <person name="Li G."/>
            <person name="Mu C."/>
            <person name="Tian Q."/>
            <person name="Mei H."/>
            <person name="Zhang T."/>
            <person name="Gao T."/>
            <person name="Zhang H."/>
        </authorList>
    </citation>
    <scope>NUCLEOTIDE SEQUENCE</scope>
    <source>
        <strain evidence="2">G02</strain>
    </source>
</reference>
<feature type="region of interest" description="Disordered" evidence="1">
    <location>
        <begin position="1"/>
        <end position="51"/>
    </location>
</feature>
<accession>A0AAW2ME44</accession>
<name>A0AAW2ME44_SESRA</name>
<protein>
    <submittedName>
        <fullName evidence="2">Uncharacterized protein</fullName>
    </submittedName>
</protein>
<proteinExistence type="predicted"/>